<accession>A0A7W4I7E8</accession>
<feature type="transmembrane region" description="Helical" evidence="6">
    <location>
        <begin position="257"/>
        <end position="280"/>
    </location>
</feature>
<reference evidence="8 9" key="1">
    <citation type="submission" date="2020-04" db="EMBL/GenBank/DDBJ databases">
        <title>Description of novel Gluconacetobacter.</title>
        <authorList>
            <person name="Sombolestani A."/>
        </authorList>
    </citation>
    <scope>NUCLEOTIDE SEQUENCE [LARGE SCALE GENOMIC DNA]</scope>
    <source>
        <strain evidence="8 9">LMG 7603</strain>
    </source>
</reference>
<sequence>MTDHATGASDAISVTEQAVFRAAAWRIIPLLVVCYMFSYLDRINLSFARVPMENSLHFSDVTFGLGAGLFFIGYIAFQVPSSLLLARFGVRRTVAAIMIGWSLISFLFTIVGTDWQFCLLRVSLGVAEAGFYPAVLYYLAIWFSRQMIARVTAAFLIAIPASGAIGGPVSVAILAHFDGVLSIPGWKWMFLLEAVPPLLLGLVVWRRLDDGPEDARWLGAAERRIVLARVHAGWGAAGAASAPVGRARPFAALSRPIVRLLILICFCQAVCNYGIVFWIPTFVAQVLAASSATIGLYMIIPFATAMVAMTLNARSSDRHQERRWHMAAPFLIVSVTLVLAFLCQGSGMLALLLLTAALAAALCVTGMIFTIPTLVLGQEVLATGLAWINSLGALGGLVGPYGIGWLRVHTGQPLAGLFLVAFCALVGAIATLCLPRRATDAARVATPA</sequence>
<evidence type="ECO:0000256" key="5">
    <source>
        <dbReference type="ARBA" id="ARBA00023136"/>
    </source>
</evidence>
<evidence type="ECO:0000313" key="8">
    <source>
        <dbReference type="EMBL" id="MBB2157636.1"/>
    </source>
</evidence>
<feature type="transmembrane region" description="Helical" evidence="6">
    <location>
        <begin position="119"/>
        <end position="141"/>
    </location>
</feature>
<keyword evidence="4 6" id="KW-1133">Transmembrane helix</keyword>
<evidence type="ECO:0000256" key="3">
    <source>
        <dbReference type="ARBA" id="ARBA00022692"/>
    </source>
</evidence>
<feature type="transmembrane region" description="Helical" evidence="6">
    <location>
        <begin position="348"/>
        <end position="369"/>
    </location>
</feature>
<dbReference type="FunFam" id="1.20.1250.20:FF:000018">
    <property type="entry name" value="MFS transporter permease"/>
    <property type="match status" value="1"/>
</dbReference>
<feature type="transmembrane region" description="Helical" evidence="6">
    <location>
        <begin position="23"/>
        <end position="41"/>
    </location>
</feature>
<keyword evidence="2" id="KW-0813">Transport</keyword>
<feature type="transmembrane region" description="Helical" evidence="6">
    <location>
        <begin position="286"/>
        <end position="312"/>
    </location>
</feature>
<comment type="caution">
    <text evidence="8">The sequence shown here is derived from an EMBL/GenBank/DDBJ whole genome shotgun (WGS) entry which is preliminary data.</text>
</comment>
<dbReference type="Pfam" id="PF07690">
    <property type="entry name" value="MFS_1"/>
    <property type="match status" value="1"/>
</dbReference>
<dbReference type="AlphaFoldDB" id="A0A7W4I7E8"/>
<evidence type="ECO:0000256" key="2">
    <source>
        <dbReference type="ARBA" id="ARBA00022448"/>
    </source>
</evidence>
<evidence type="ECO:0000259" key="7">
    <source>
        <dbReference type="PROSITE" id="PS50850"/>
    </source>
</evidence>
<comment type="subcellular location">
    <subcellularLocation>
        <location evidence="1">Membrane</location>
        <topology evidence="1">Multi-pass membrane protein</topology>
    </subcellularLocation>
</comment>
<evidence type="ECO:0000256" key="1">
    <source>
        <dbReference type="ARBA" id="ARBA00004141"/>
    </source>
</evidence>
<feature type="transmembrane region" description="Helical" evidence="6">
    <location>
        <begin position="415"/>
        <end position="434"/>
    </location>
</feature>
<dbReference type="RefSeq" id="WP_183116311.1">
    <property type="nucleotide sequence ID" value="NZ_JABEQG010000037.1"/>
</dbReference>
<feature type="transmembrane region" description="Helical" evidence="6">
    <location>
        <begin position="153"/>
        <end position="176"/>
    </location>
</feature>
<feature type="domain" description="Major facilitator superfamily (MFS) profile" evidence="7">
    <location>
        <begin position="27"/>
        <end position="439"/>
    </location>
</feature>
<dbReference type="InterPro" id="IPR036259">
    <property type="entry name" value="MFS_trans_sf"/>
</dbReference>
<keyword evidence="3 6" id="KW-0812">Transmembrane</keyword>
<feature type="transmembrane region" description="Helical" evidence="6">
    <location>
        <begin position="324"/>
        <end position="342"/>
    </location>
</feature>
<dbReference type="InterPro" id="IPR011701">
    <property type="entry name" value="MFS"/>
</dbReference>
<proteinExistence type="predicted"/>
<feature type="transmembrane region" description="Helical" evidence="6">
    <location>
        <begin position="93"/>
        <end position="113"/>
    </location>
</feature>
<organism evidence="8 9">
    <name type="scientific">Gluconacetobacter diazotrophicus</name>
    <name type="common">Acetobacter diazotrophicus</name>
    <dbReference type="NCBI Taxonomy" id="33996"/>
    <lineage>
        <taxon>Bacteria</taxon>
        <taxon>Pseudomonadati</taxon>
        <taxon>Pseudomonadota</taxon>
        <taxon>Alphaproteobacteria</taxon>
        <taxon>Acetobacterales</taxon>
        <taxon>Acetobacteraceae</taxon>
        <taxon>Gluconacetobacter</taxon>
    </lineage>
</organism>
<evidence type="ECO:0000256" key="4">
    <source>
        <dbReference type="ARBA" id="ARBA00022989"/>
    </source>
</evidence>
<dbReference type="InterPro" id="IPR020846">
    <property type="entry name" value="MFS_dom"/>
</dbReference>
<dbReference type="PROSITE" id="PS50850">
    <property type="entry name" value="MFS"/>
    <property type="match status" value="1"/>
</dbReference>
<evidence type="ECO:0000313" key="9">
    <source>
        <dbReference type="Proteomes" id="UP000550787"/>
    </source>
</evidence>
<dbReference type="CDD" id="cd17319">
    <property type="entry name" value="MFS_ExuT_GudP_like"/>
    <property type="match status" value="1"/>
</dbReference>
<keyword evidence="5 6" id="KW-0472">Membrane</keyword>
<feature type="transmembrane region" description="Helical" evidence="6">
    <location>
        <begin position="381"/>
        <end position="403"/>
    </location>
</feature>
<dbReference type="GO" id="GO:0022857">
    <property type="term" value="F:transmembrane transporter activity"/>
    <property type="evidence" value="ECO:0007669"/>
    <property type="project" value="InterPro"/>
</dbReference>
<dbReference type="PANTHER" id="PTHR43791">
    <property type="entry name" value="PERMEASE-RELATED"/>
    <property type="match status" value="1"/>
</dbReference>
<dbReference type="EMBL" id="JABEQG010000037">
    <property type="protein sequence ID" value="MBB2157636.1"/>
    <property type="molecule type" value="Genomic_DNA"/>
</dbReference>
<dbReference type="GO" id="GO:0016020">
    <property type="term" value="C:membrane"/>
    <property type="evidence" value="ECO:0007669"/>
    <property type="project" value="UniProtKB-SubCell"/>
</dbReference>
<feature type="transmembrane region" description="Helical" evidence="6">
    <location>
        <begin position="61"/>
        <end position="86"/>
    </location>
</feature>
<evidence type="ECO:0000256" key="6">
    <source>
        <dbReference type="SAM" id="Phobius"/>
    </source>
</evidence>
<protein>
    <submittedName>
        <fullName evidence="8">MFS transporter</fullName>
    </submittedName>
</protein>
<dbReference type="Gene3D" id="1.20.1250.20">
    <property type="entry name" value="MFS general substrate transporter like domains"/>
    <property type="match status" value="2"/>
</dbReference>
<gene>
    <name evidence="8" type="ORF">HLH33_15170</name>
</gene>
<dbReference type="PANTHER" id="PTHR43791:SF36">
    <property type="entry name" value="TRANSPORTER, PUTATIVE (AFU_ORTHOLOGUE AFUA_6G08340)-RELATED"/>
    <property type="match status" value="1"/>
</dbReference>
<feature type="transmembrane region" description="Helical" evidence="6">
    <location>
        <begin position="188"/>
        <end position="208"/>
    </location>
</feature>
<dbReference type="Proteomes" id="UP000550787">
    <property type="component" value="Unassembled WGS sequence"/>
</dbReference>
<name>A0A7W4I7E8_GLUDI</name>
<dbReference type="SUPFAM" id="SSF103473">
    <property type="entry name" value="MFS general substrate transporter"/>
    <property type="match status" value="1"/>
</dbReference>